<dbReference type="EMBL" id="CP061336">
    <property type="protein sequence ID" value="QNU68224.1"/>
    <property type="molecule type" value="Genomic_DNA"/>
</dbReference>
<dbReference type="Proteomes" id="UP000306409">
    <property type="component" value="Chromosome"/>
</dbReference>
<dbReference type="AlphaFoldDB" id="A0A4U7JK13"/>
<protein>
    <submittedName>
        <fullName evidence="1">LytTR family transcriptional regulator DNA-binding domain-containing protein</fullName>
    </submittedName>
</protein>
<dbReference type="GO" id="GO:0000156">
    <property type="term" value="F:phosphorelay response regulator activity"/>
    <property type="evidence" value="ECO:0007669"/>
    <property type="project" value="InterPro"/>
</dbReference>
<reference evidence="1 2" key="1">
    <citation type="submission" date="2020-09" db="EMBL/GenBank/DDBJ databases">
        <title>Characterization and genome sequencing of Ruminiclostridium sp. nov. MA18.</title>
        <authorList>
            <person name="Rettenmaier R."/>
            <person name="Kowollik M.-L."/>
            <person name="Liebl W."/>
            <person name="Zverlov V."/>
        </authorList>
    </citation>
    <scope>NUCLEOTIDE SEQUENCE [LARGE SCALE GENOMIC DNA]</scope>
    <source>
        <strain evidence="1 2">MA18</strain>
    </source>
</reference>
<dbReference type="SMART" id="SM00850">
    <property type="entry name" value="LytTR"/>
    <property type="match status" value="1"/>
</dbReference>
<dbReference type="Gene3D" id="2.40.50.1020">
    <property type="entry name" value="LytTr DNA-binding domain"/>
    <property type="match status" value="1"/>
</dbReference>
<dbReference type="OrthoDB" id="9809318at2"/>
<dbReference type="GO" id="GO:0003677">
    <property type="term" value="F:DNA binding"/>
    <property type="evidence" value="ECO:0007669"/>
    <property type="project" value="UniProtKB-KW"/>
</dbReference>
<sequence length="147" mass="17643">MLKPLKLQRITQTLNRFTDLKINRSQNELNDMSVKTQEVLDRIYIESEGISYIINIHDIIFITRYDRKVLIVTKNKNYSIWTSIKNLEKRLPDNFFRSHKGYIINLNYINEIRLMSKKTYTVYFNGCTETALMTFDKSNIIKERYCL</sequence>
<gene>
    <name evidence="1" type="ORF">EHE19_007335</name>
</gene>
<dbReference type="Pfam" id="PF04397">
    <property type="entry name" value="LytTR"/>
    <property type="match status" value="1"/>
</dbReference>
<name>A0A4U7JK13_9FIRM</name>
<dbReference type="RefSeq" id="WP_137696554.1">
    <property type="nucleotide sequence ID" value="NZ_CP061336.1"/>
</dbReference>
<evidence type="ECO:0000313" key="1">
    <source>
        <dbReference type="EMBL" id="QNU68224.1"/>
    </source>
</evidence>
<proteinExistence type="predicted"/>
<dbReference type="InterPro" id="IPR007492">
    <property type="entry name" value="LytTR_DNA-bd_dom"/>
</dbReference>
<evidence type="ECO:0000313" key="2">
    <source>
        <dbReference type="Proteomes" id="UP000306409"/>
    </source>
</evidence>
<dbReference type="KEGG" id="rher:EHE19_007335"/>
<dbReference type="PANTHER" id="PTHR37299:SF1">
    <property type="entry name" value="STAGE 0 SPORULATION PROTEIN A HOMOLOG"/>
    <property type="match status" value="1"/>
</dbReference>
<organism evidence="1 2">
    <name type="scientific">Ruminiclostridium herbifermentans</name>
    <dbReference type="NCBI Taxonomy" id="2488810"/>
    <lineage>
        <taxon>Bacteria</taxon>
        <taxon>Bacillati</taxon>
        <taxon>Bacillota</taxon>
        <taxon>Clostridia</taxon>
        <taxon>Eubacteriales</taxon>
        <taxon>Oscillospiraceae</taxon>
        <taxon>Ruminiclostridium</taxon>
    </lineage>
</organism>
<keyword evidence="2" id="KW-1185">Reference proteome</keyword>
<dbReference type="PANTHER" id="PTHR37299">
    <property type="entry name" value="TRANSCRIPTIONAL REGULATOR-RELATED"/>
    <property type="match status" value="1"/>
</dbReference>
<dbReference type="InterPro" id="IPR046947">
    <property type="entry name" value="LytR-like"/>
</dbReference>
<accession>A0A4U7JK13</accession>
<dbReference type="PROSITE" id="PS50930">
    <property type="entry name" value="HTH_LYTTR"/>
    <property type="match status" value="1"/>
</dbReference>
<keyword evidence="1" id="KW-0238">DNA-binding</keyword>